<evidence type="ECO:0000313" key="3">
    <source>
        <dbReference type="Proteomes" id="UP001162972"/>
    </source>
</evidence>
<keyword evidence="3" id="KW-1185">Reference proteome</keyword>
<sequence>MGTWNIRGLNNPRKQRSVQQWINKNSIDLMGILEPRIRPANMEAVESGLGLPNWRYSSNTLLQPLCRIMICWNPQRVSISNIILDSQWITCDVESKQRSDYARVTFVYGHNSPTERIALWSYLSHQQTVNGPCPWMVTGDFNAIMHPSDRNGGDNSWANYMDDFPNCIAKAELVQIKGSGMRFTWHNGRQGDASILKKLDWAFGNHHLLAKWPLVQATFQARVASDHSPMVINLGPRPPRQAARFKFLNHWTKHEGFDRAVQLAWGARVQGNPINRLTAKLRLLKGYLSNLHKAHSSHISSRVRRAEIAWKSAQQELDHHPNDHSLRQIEREACCTYNTLRDSEESYYKQRSRIQWLQLGDKNTSFFHRSLNHRRHRNGVPGHPGSFNWSLPETHFGG</sequence>
<dbReference type="InterPro" id="IPR036691">
    <property type="entry name" value="Endo/exonu/phosph_ase_sf"/>
</dbReference>
<dbReference type="Gene3D" id="3.60.10.10">
    <property type="entry name" value="Endonuclease/exonuclease/phosphatase"/>
    <property type="match status" value="1"/>
</dbReference>
<dbReference type="EMBL" id="JAPFFJ010000010">
    <property type="protein sequence ID" value="KAJ6418450.1"/>
    <property type="molecule type" value="Genomic_DNA"/>
</dbReference>
<comment type="caution">
    <text evidence="2">The sequence shown here is derived from an EMBL/GenBank/DDBJ whole genome shotgun (WGS) entry which is preliminary data.</text>
</comment>
<feature type="domain" description="Endonuclease/exonuclease/phosphatase" evidence="1">
    <location>
        <begin position="2"/>
        <end position="227"/>
    </location>
</feature>
<dbReference type="InterPro" id="IPR005135">
    <property type="entry name" value="Endo/exonuclease/phosphatase"/>
</dbReference>
<name>A0AAD6P708_9ROSI</name>
<dbReference type="GO" id="GO:0003824">
    <property type="term" value="F:catalytic activity"/>
    <property type="evidence" value="ECO:0007669"/>
    <property type="project" value="InterPro"/>
</dbReference>
<dbReference type="Proteomes" id="UP001162972">
    <property type="component" value="Chromosome 12"/>
</dbReference>
<accession>A0AAD6P708</accession>
<reference evidence="2 3" key="1">
    <citation type="journal article" date="2023" name="Int. J. Mol. Sci.">
        <title>De Novo Assembly and Annotation of 11 Diverse Shrub Willow (Salix) Genomes Reveals Novel Gene Organization in Sex-Linked Regions.</title>
        <authorList>
            <person name="Hyden B."/>
            <person name="Feng K."/>
            <person name="Yates T.B."/>
            <person name="Jawdy S."/>
            <person name="Cereghino C."/>
            <person name="Smart L.B."/>
            <person name="Muchero W."/>
        </authorList>
    </citation>
    <scope>NUCLEOTIDE SEQUENCE [LARGE SCALE GENOMIC DNA]</scope>
    <source>
        <tissue evidence="2">Shoot tip</tissue>
    </source>
</reference>
<dbReference type="SUPFAM" id="SSF56219">
    <property type="entry name" value="DNase I-like"/>
    <property type="match status" value="1"/>
</dbReference>
<dbReference type="Pfam" id="PF03372">
    <property type="entry name" value="Exo_endo_phos"/>
    <property type="match status" value="1"/>
</dbReference>
<dbReference type="PANTHER" id="PTHR33710:SF77">
    <property type="entry name" value="DNASE I-LIKE SUPERFAMILY PROTEIN"/>
    <property type="match status" value="1"/>
</dbReference>
<proteinExistence type="predicted"/>
<evidence type="ECO:0000259" key="1">
    <source>
        <dbReference type="Pfam" id="PF03372"/>
    </source>
</evidence>
<dbReference type="PANTHER" id="PTHR33710">
    <property type="entry name" value="BNAC02G09200D PROTEIN"/>
    <property type="match status" value="1"/>
</dbReference>
<evidence type="ECO:0000313" key="2">
    <source>
        <dbReference type="EMBL" id="KAJ6418450.1"/>
    </source>
</evidence>
<organism evidence="2 3">
    <name type="scientific">Salix udensis</name>
    <dbReference type="NCBI Taxonomy" id="889485"/>
    <lineage>
        <taxon>Eukaryota</taxon>
        <taxon>Viridiplantae</taxon>
        <taxon>Streptophyta</taxon>
        <taxon>Embryophyta</taxon>
        <taxon>Tracheophyta</taxon>
        <taxon>Spermatophyta</taxon>
        <taxon>Magnoliopsida</taxon>
        <taxon>eudicotyledons</taxon>
        <taxon>Gunneridae</taxon>
        <taxon>Pentapetalae</taxon>
        <taxon>rosids</taxon>
        <taxon>fabids</taxon>
        <taxon>Malpighiales</taxon>
        <taxon>Salicaceae</taxon>
        <taxon>Saliceae</taxon>
        <taxon>Salix</taxon>
    </lineage>
</organism>
<dbReference type="AlphaFoldDB" id="A0AAD6P708"/>
<protein>
    <recommendedName>
        <fullName evidence="1">Endonuclease/exonuclease/phosphatase domain-containing protein</fullName>
    </recommendedName>
</protein>
<gene>
    <name evidence="2" type="ORF">OIU84_001753</name>
</gene>